<name>A0A1Y2XQ87_ECOLX</name>
<dbReference type="Proteomes" id="UP000254495">
    <property type="component" value="Unassembled WGS sequence"/>
</dbReference>
<reference evidence="1 2" key="1">
    <citation type="submission" date="2018-06" db="EMBL/GenBank/DDBJ databases">
        <authorList>
            <consortium name="Pathogen Informatics"/>
            <person name="Doyle S."/>
        </authorList>
    </citation>
    <scope>NUCLEOTIDE SEQUENCE [LARGE SCALE GENOMIC DNA]</scope>
    <source>
        <strain evidence="1 2">NCTC9077</strain>
    </source>
</reference>
<evidence type="ECO:0000313" key="1">
    <source>
        <dbReference type="EMBL" id="STJ09645.1"/>
    </source>
</evidence>
<sequence>MNTQNNNPVEILKAVSTLPEDILNISQVCKFLGISNTAVRQRIFATGCSAMEAVQYYVSKQNK</sequence>
<dbReference type="RefSeq" id="WP_001096017.1">
    <property type="nucleotide sequence ID" value="NZ_BGFA01000073.1"/>
</dbReference>
<accession>A0A1Y2XQ87</accession>
<protein>
    <submittedName>
        <fullName evidence="1">Uncharacterized protein</fullName>
    </submittedName>
</protein>
<gene>
    <name evidence="1" type="ORF">NCTC9077_01274</name>
</gene>
<dbReference type="EMBL" id="UGCU01000001">
    <property type="protein sequence ID" value="STJ09645.1"/>
    <property type="molecule type" value="Genomic_DNA"/>
</dbReference>
<evidence type="ECO:0000313" key="2">
    <source>
        <dbReference type="Proteomes" id="UP000254495"/>
    </source>
</evidence>
<organism evidence="1 2">
    <name type="scientific">Escherichia coli</name>
    <dbReference type="NCBI Taxonomy" id="562"/>
    <lineage>
        <taxon>Bacteria</taxon>
        <taxon>Pseudomonadati</taxon>
        <taxon>Pseudomonadota</taxon>
        <taxon>Gammaproteobacteria</taxon>
        <taxon>Enterobacterales</taxon>
        <taxon>Enterobacteriaceae</taxon>
        <taxon>Escherichia</taxon>
    </lineage>
</organism>
<dbReference type="AlphaFoldDB" id="A0A1Y2XQ87"/>
<proteinExistence type="predicted"/>